<dbReference type="InterPro" id="IPR017748">
    <property type="entry name" value="TagF"/>
</dbReference>
<dbReference type="Pfam" id="PF09867">
    <property type="entry name" value="TagF_N"/>
    <property type="match status" value="1"/>
</dbReference>
<comment type="caution">
    <text evidence="1">The sequence shown here is derived from an EMBL/GenBank/DDBJ whole genome shotgun (WGS) entry which is preliminary data.</text>
</comment>
<dbReference type="Proteomes" id="UP000197596">
    <property type="component" value="Unassembled WGS sequence"/>
</dbReference>
<reference evidence="1 2" key="1">
    <citation type="submission" date="2017-06" db="EMBL/GenBank/DDBJ databases">
        <title>Herbaspirillum phytohormonus sp. nov., isolated from the root nodule of Robinia pseudoacacia in lead-zinc mine.</title>
        <authorList>
            <person name="Fan M."/>
            <person name="Lin Y."/>
        </authorList>
    </citation>
    <scope>NUCLEOTIDE SEQUENCE [LARGE SCALE GENOMIC DNA]</scope>
    <source>
        <strain evidence="1 2">HZ10</strain>
    </source>
</reference>
<protein>
    <submittedName>
        <fullName evidence="1">Type VI secretion-associated protein</fullName>
    </submittedName>
</protein>
<proteinExistence type="predicted"/>
<accession>A0A246WUF8</accession>
<dbReference type="EMBL" id="NJGU01000001">
    <property type="protein sequence ID" value="OWY30654.1"/>
    <property type="molecule type" value="Genomic_DNA"/>
</dbReference>
<dbReference type="NCBIfam" id="TIGR03373">
    <property type="entry name" value="VI_minor_4"/>
    <property type="match status" value="1"/>
</dbReference>
<dbReference type="RefSeq" id="WP_088749767.1">
    <property type="nucleotide sequence ID" value="NZ_NJGU01000001.1"/>
</dbReference>
<gene>
    <name evidence="1" type="ORF">CEJ42_00815</name>
</gene>
<dbReference type="InterPro" id="IPR038225">
    <property type="entry name" value="TagF_sf"/>
</dbReference>
<sequence>MSATGTPIKVGYFGKIPTRGDFIKATDNAALITLLDNWLAQTMEMLSRDPRWKIIYDGIEPLHFAVMGPKSRRAIAGHLRASGDQSQRRFPFISMSAIEVDDPVAFVSNSPLILARLWTRLEALTTSVLTAPDPGTPLQTLASTTLELDINSAGYSAAFADFMDMQTLGSLQQMLGQAGFAGTPRQLLLALGLLLQPVMASTSSRLDKNLILPLPRDPMYRSMVASFWMHLITPFLSRADFELALFMTRLGQQPCLFLGFSGASPRTLHSVIDAQAGAEHNIAFDEADWIEEHVSGDYGIQKLSSYLAHPDLSLKSALDSFREAFIGA</sequence>
<dbReference type="AlphaFoldDB" id="A0A246WUF8"/>
<evidence type="ECO:0000313" key="1">
    <source>
        <dbReference type="EMBL" id="OWY30654.1"/>
    </source>
</evidence>
<name>A0A246WUF8_9BURK</name>
<evidence type="ECO:0000313" key="2">
    <source>
        <dbReference type="Proteomes" id="UP000197596"/>
    </source>
</evidence>
<dbReference type="Gene3D" id="3.40.1730.10">
    <property type="entry name" value="pa0076 domain"/>
    <property type="match status" value="1"/>
</dbReference>
<organism evidence="1 2">
    <name type="scientific">Herbaspirillum robiniae</name>
    <dbReference type="NCBI Taxonomy" id="2014887"/>
    <lineage>
        <taxon>Bacteria</taxon>
        <taxon>Pseudomonadati</taxon>
        <taxon>Pseudomonadota</taxon>
        <taxon>Betaproteobacteria</taxon>
        <taxon>Burkholderiales</taxon>
        <taxon>Oxalobacteraceae</taxon>
        <taxon>Herbaspirillum</taxon>
    </lineage>
</organism>